<name>M0NGF7_9EURY</name>
<gene>
    <name evidence="6" type="ORF">C451_04828</name>
</gene>
<dbReference type="InterPro" id="IPR001367">
    <property type="entry name" value="Fe_dep_repressor"/>
</dbReference>
<keyword evidence="2" id="KW-0805">Transcription regulation</keyword>
<dbReference type="EMBL" id="AOMF01000103">
    <property type="protein sequence ID" value="EMA55775.1"/>
    <property type="molecule type" value="Genomic_DNA"/>
</dbReference>
<dbReference type="AlphaFoldDB" id="M0NGF7"/>
<dbReference type="PATRIC" id="fig|1227457.3.peg.869"/>
<dbReference type="SUPFAM" id="SSF46785">
    <property type="entry name" value="Winged helix' DNA-binding domain"/>
    <property type="match status" value="1"/>
</dbReference>
<keyword evidence="7" id="KW-1185">Reference proteome</keyword>
<dbReference type="InterPro" id="IPR036390">
    <property type="entry name" value="WH_DNA-bd_sf"/>
</dbReference>
<comment type="similarity">
    <text evidence="1">Belongs to the DtxR/MntR family.</text>
</comment>
<evidence type="ECO:0000256" key="2">
    <source>
        <dbReference type="ARBA" id="ARBA00023015"/>
    </source>
</evidence>
<evidence type="ECO:0000259" key="5">
    <source>
        <dbReference type="PROSITE" id="PS50944"/>
    </source>
</evidence>
<dbReference type="InterPro" id="IPR036388">
    <property type="entry name" value="WH-like_DNA-bd_sf"/>
</dbReference>
<comment type="caution">
    <text evidence="6">The sequence shown here is derived from an EMBL/GenBank/DDBJ whole genome shotgun (WGS) entry which is preliminary data.</text>
</comment>
<dbReference type="eggNOG" id="arCOG02100">
    <property type="taxonomic scope" value="Archaea"/>
</dbReference>
<dbReference type="PANTHER" id="PTHR33238">
    <property type="entry name" value="IRON (METAL) DEPENDENT REPRESSOR, DTXR FAMILY"/>
    <property type="match status" value="1"/>
</dbReference>
<keyword evidence="3" id="KW-0238">DNA-binding</keyword>
<accession>M0NGF7</accession>
<evidence type="ECO:0000256" key="4">
    <source>
        <dbReference type="ARBA" id="ARBA00023163"/>
    </source>
</evidence>
<evidence type="ECO:0000313" key="7">
    <source>
        <dbReference type="Proteomes" id="UP000011680"/>
    </source>
</evidence>
<organism evidence="6 7">
    <name type="scientific">Halococcus thailandensis JCM 13552</name>
    <dbReference type="NCBI Taxonomy" id="1227457"/>
    <lineage>
        <taxon>Archaea</taxon>
        <taxon>Methanobacteriati</taxon>
        <taxon>Methanobacteriota</taxon>
        <taxon>Stenosarchaea group</taxon>
        <taxon>Halobacteria</taxon>
        <taxon>Halobacteriales</taxon>
        <taxon>Halococcaceae</taxon>
        <taxon>Halococcus</taxon>
    </lineage>
</organism>
<dbReference type="InterPro" id="IPR050536">
    <property type="entry name" value="DtxR_MntR_Metal-Reg"/>
</dbReference>
<dbReference type="Gene3D" id="1.10.10.10">
    <property type="entry name" value="Winged helix-like DNA-binding domain superfamily/Winged helix DNA-binding domain"/>
    <property type="match status" value="1"/>
</dbReference>
<dbReference type="GO" id="GO:0003700">
    <property type="term" value="F:DNA-binding transcription factor activity"/>
    <property type="evidence" value="ECO:0007669"/>
    <property type="project" value="InterPro"/>
</dbReference>
<evidence type="ECO:0000256" key="3">
    <source>
        <dbReference type="ARBA" id="ARBA00023125"/>
    </source>
</evidence>
<dbReference type="GO" id="GO:0003677">
    <property type="term" value="F:DNA binding"/>
    <property type="evidence" value="ECO:0007669"/>
    <property type="project" value="UniProtKB-KW"/>
</dbReference>
<dbReference type="InterPro" id="IPR022687">
    <property type="entry name" value="HTH_DTXR"/>
</dbReference>
<dbReference type="STRING" id="1227457.C451_04828"/>
<dbReference type="PROSITE" id="PS50944">
    <property type="entry name" value="HTH_DTXR"/>
    <property type="match status" value="1"/>
</dbReference>
<dbReference type="Pfam" id="PF02742">
    <property type="entry name" value="Fe_dep_repr_C"/>
    <property type="match status" value="1"/>
</dbReference>
<dbReference type="GO" id="GO:0046983">
    <property type="term" value="F:protein dimerization activity"/>
    <property type="evidence" value="ECO:0007669"/>
    <property type="project" value="InterPro"/>
</dbReference>
<protein>
    <submittedName>
        <fullName evidence="6">Mn-dependent transcriptional regulator</fullName>
    </submittedName>
</protein>
<feature type="domain" description="HTH dtxR-type" evidence="5">
    <location>
        <begin position="1"/>
        <end position="65"/>
    </location>
</feature>
<dbReference type="Pfam" id="PF01325">
    <property type="entry name" value="Fe_dep_repress"/>
    <property type="match status" value="1"/>
</dbReference>
<dbReference type="SMART" id="SM00529">
    <property type="entry name" value="HTH_DTXR"/>
    <property type="match status" value="1"/>
</dbReference>
<proteinExistence type="inferred from homology"/>
<evidence type="ECO:0000256" key="1">
    <source>
        <dbReference type="ARBA" id="ARBA00007871"/>
    </source>
</evidence>
<dbReference type="InterPro" id="IPR022689">
    <property type="entry name" value="Iron_dep_repressor"/>
</dbReference>
<reference evidence="6 7" key="1">
    <citation type="journal article" date="2014" name="PLoS Genet.">
        <title>Phylogenetically driven sequencing of extremely halophilic archaea reveals strategies for static and dynamic osmo-response.</title>
        <authorList>
            <person name="Becker E.A."/>
            <person name="Seitzer P.M."/>
            <person name="Tritt A."/>
            <person name="Larsen D."/>
            <person name="Krusor M."/>
            <person name="Yao A.I."/>
            <person name="Wu D."/>
            <person name="Madern D."/>
            <person name="Eisen J.A."/>
            <person name="Darling A.E."/>
            <person name="Facciotti M.T."/>
        </authorList>
    </citation>
    <scope>NUCLEOTIDE SEQUENCE [LARGE SCALE GENOMIC DNA]</scope>
    <source>
        <strain evidence="6 7">JCM 13552</strain>
    </source>
</reference>
<keyword evidence="4" id="KW-0804">Transcription</keyword>
<sequence>MAEMNRADQYLKTIYVLEEMSDAPASTGDIADRLEVSPASANEMIGKLADRGLVEHEKYEGTVVTDKGEQRARTAVESYCVVQRFLHMVLEVDDYKREARTIEPVLDPTVVERLDTLIDRPTECPECFDGAIDQCDCLDLPETANASESVPSPTE</sequence>
<dbReference type="Proteomes" id="UP000011680">
    <property type="component" value="Unassembled WGS sequence"/>
</dbReference>
<dbReference type="GO" id="GO:0046914">
    <property type="term" value="F:transition metal ion binding"/>
    <property type="evidence" value="ECO:0007669"/>
    <property type="project" value="InterPro"/>
</dbReference>
<evidence type="ECO:0000313" key="6">
    <source>
        <dbReference type="EMBL" id="EMA55775.1"/>
    </source>
</evidence>
<dbReference type="PANTHER" id="PTHR33238:SF7">
    <property type="entry name" value="IRON-DEPENDENT TRANSCRIPTIONAL REGULATOR"/>
    <property type="match status" value="1"/>
</dbReference>